<dbReference type="EMBL" id="CAJOBC010000361">
    <property type="protein sequence ID" value="CAF3576560.1"/>
    <property type="molecule type" value="Genomic_DNA"/>
</dbReference>
<gene>
    <name evidence="2" type="ORF">GPM918_LOCUS3064</name>
    <name evidence="3" type="ORF">SRO942_LOCUS3064</name>
</gene>
<dbReference type="OrthoDB" id="10010527at2759"/>
<name>A0A813S9Y4_9BILA</name>
<evidence type="ECO:0000313" key="3">
    <source>
        <dbReference type="EMBL" id="CAF3576560.1"/>
    </source>
</evidence>
<feature type="non-terminal residue" evidence="2">
    <location>
        <position position="1"/>
    </location>
</feature>
<evidence type="ECO:0000313" key="4">
    <source>
        <dbReference type="Proteomes" id="UP000663829"/>
    </source>
</evidence>
<dbReference type="AlphaFoldDB" id="A0A813S9Y4"/>
<evidence type="ECO:0000313" key="2">
    <source>
        <dbReference type="EMBL" id="CAF0792301.1"/>
    </source>
</evidence>
<dbReference type="EMBL" id="CAJNOQ010000361">
    <property type="protein sequence ID" value="CAF0792301.1"/>
    <property type="molecule type" value="Genomic_DNA"/>
</dbReference>
<protein>
    <submittedName>
        <fullName evidence="2">Uncharacterized protein</fullName>
    </submittedName>
</protein>
<sequence length="321" mass="36962">VIQLPRRPRQSVRKNSVNQSTSILPTINYDNTKYPEIYTHVLPKSPSIKRRSRKHVRFALQLESVPEESVRLLSANPKNITKPHFHEEGPLYGEYSEYIMQQDSLFTQTLPDVEKQPTILQNRKTNYYVVQSQKNNSETTMVDTSIKMPRIIQKVPVPIKHDGRDYPLSSLTQPPPIKRPVPPRPQPPRQQHYNNPTNTTISQVVSVRSPNRVDYALPFFPTNRGRIIQQQNKPTPLISNYLLSNKIAEIVLEPSNNYSNELIQNWNQHYFTEKSLDGMKKSSTLQKKQLSEIGGHVSDKYPLISTTTRSDILGQTVHSHI</sequence>
<feature type="compositionally biased region" description="Pro residues" evidence="1">
    <location>
        <begin position="173"/>
        <end position="188"/>
    </location>
</feature>
<reference evidence="2" key="1">
    <citation type="submission" date="2021-02" db="EMBL/GenBank/DDBJ databases">
        <authorList>
            <person name="Nowell W R."/>
        </authorList>
    </citation>
    <scope>NUCLEOTIDE SEQUENCE</scope>
</reference>
<accession>A0A813S9Y4</accession>
<feature type="region of interest" description="Disordered" evidence="1">
    <location>
        <begin position="160"/>
        <end position="197"/>
    </location>
</feature>
<comment type="caution">
    <text evidence="2">The sequence shown here is derived from an EMBL/GenBank/DDBJ whole genome shotgun (WGS) entry which is preliminary data.</text>
</comment>
<dbReference type="Proteomes" id="UP000663829">
    <property type="component" value="Unassembled WGS sequence"/>
</dbReference>
<proteinExistence type="predicted"/>
<keyword evidence="4" id="KW-1185">Reference proteome</keyword>
<evidence type="ECO:0000256" key="1">
    <source>
        <dbReference type="SAM" id="MobiDB-lite"/>
    </source>
</evidence>
<dbReference type="Proteomes" id="UP000681722">
    <property type="component" value="Unassembled WGS sequence"/>
</dbReference>
<organism evidence="2 4">
    <name type="scientific">Didymodactylos carnosus</name>
    <dbReference type="NCBI Taxonomy" id="1234261"/>
    <lineage>
        <taxon>Eukaryota</taxon>
        <taxon>Metazoa</taxon>
        <taxon>Spiralia</taxon>
        <taxon>Gnathifera</taxon>
        <taxon>Rotifera</taxon>
        <taxon>Eurotatoria</taxon>
        <taxon>Bdelloidea</taxon>
        <taxon>Philodinida</taxon>
        <taxon>Philodinidae</taxon>
        <taxon>Didymodactylos</taxon>
    </lineage>
</organism>